<proteinExistence type="predicted"/>
<keyword evidence="2" id="KW-0812">Transmembrane</keyword>
<feature type="compositionally biased region" description="Low complexity" evidence="1">
    <location>
        <begin position="264"/>
        <end position="275"/>
    </location>
</feature>
<feature type="region of interest" description="Disordered" evidence="1">
    <location>
        <begin position="254"/>
        <end position="301"/>
    </location>
</feature>
<accession>A0A6A6VX17</accession>
<feature type="compositionally biased region" description="Low complexity" evidence="1">
    <location>
        <begin position="188"/>
        <end position="197"/>
    </location>
</feature>
<dbReference type="GeneID" id="54485717"/>
<evidence type="ECO:0000313" key="4">
    <source>
        <dbReference type="Proteomes" id="UP000799437"/>
    </source>
</evidence>
<organism evidence="3 4">
    <name type="scientific">Pseudovirgaria hyperparasitica</name>
    <dbReference type="NCBI Taxonomy" id="470096"/>
    <lineage>
        <taxon>Eukaryota</taxon>
        <taxon>Fungi</taxon>
        <taxon>Dikarya</taxon>
        <taxon>Ascomycota</taxon>
        <taxon>Pezizomycotina</taxon>
        <taxon>Dothideomycetes</taxon>
        <taxon>Dothideomycetes incertae sedis</taxon>
        <taxon>Acrospermales</taxon>
        <taxon>Acrospermaceae</taxon>
        <taxon>Pseudovirgaria</taxon>
    </lineage>
</organism>
<feature type="compositionally biased region" description="Polar residues" evidence="1">
    <location>
        <begin position="177"/>
        <end position="187"/>
    </location>
</feature>
<dbReference type="CDD" id="cd12087">
    <property type="entry name" value="TM_EGFR-like"/>
    <property type="match status" value="1"/>
</dbReference>
<keyword evidence="2" id="KW-1133">Transmembrane helix</keyword>
<name>A0A6A6VX17_9PEZI</name>
<gene>
    <name evidence="3" type="ORF">EJ05DRAFT_479381</name>
</gene>
<keyword evidence="2" id="KW-0472">Membrane</keyword>
<evidence type="ECO:0000256" key="2">
    <source>
        <dbReference type="SAM" id="Phobius"/>
    </source>
</evidence>
<keyword evidence="4" id="KW-1185">Reference proteome</keyword>
<evidence type="ECO:0000256" key="1">
    <source>
        <dbReference type="SAM" id="MobiDB-lite"/>
    </source>
</evidence>
<evidence type="ECO:0008006" key="5">
    <source>
        <dbReference type="Google" id="ProtNLM"/>
    </source>
</evidence>
<dbReference type="RefSeq" id="XP_033596840.1">
    <property type="nucleotide sequence ID" value="XM_033744663.1"/>
</dbReference>
<feature type="compositionally biased region" description="Polar residues" evidence="1">
    <location>
        <begin position="279"/>
        <end position="289"/>
    </location>
</feature>
<dbReference type="EMBL" id="ML996580">
    <property type="protein sequence ID" value="KAF2754389.1"/>
    <property type="molecule type" value="Genomic_DNA"/>
</dbReference>
<evidence type="ECO:0000313" key="3">
    <source>
        <dbReference type="EMBL" id="KAF2754389.1"/>
    </source>
</evidence>
<feature type="region of interest" description="Disordered" evidence="1">
    <location>
        <begin position="157"/>
        <end position="197"/>
    </location>
</feature>
<feature type="transmembrane region" description="Helical" evidence="2">
    <location>
        <begin position="201"/>
        <end position="225"/>
    </location>
</feature>
<dbReference type="Proteomes" id="UP000799437">
    <property type="component" value="Unassembled WGS sequence"/>
</dbReference>
<reference evidence="3" key="1">
    <citation type="journal article" date="2020" name="Stud. Mycol.">
        <title>101 Dothideomycetes genomes: a test case for predicting lifestyles and emergence of pathogens.</title>
        <authorList>
            <person name="Haridas S."/>
            <person name="Albert R."/>
            <person name="Binder M."/>
            <person name="Bloem J."/>
            <person name="Labutti K."/>
            <person name="Salamov A."/>
            <person name="Andreopoulos B."/>
            <person name="Baker S."/>
            <person name="Barry K."/>
            <person name="Bills G."/>
            <person name="Bluhm B."/>
            <person name="Cannon C."/>
            <person name="Castanera R."/>
            <person name="Culley D."/>
            <person name="Daum C."/>
            <person name="Ezra D."/>
            <person name="Gonzalez J."/>
            <person name="Henrissat B."/>
            <person name="Kuo A."/>
            <person name="Liang C."/>
            <person name="Lipzen A."/>
            <person name="Lutzoni F."/>
            <person name="Magnuson J."/>
            <person name="Mondo S."/>
            <person name="Nolan M."/>
            <person name="Ohm R."/>
            <person name="Pangilinan J."/>
            <person name="Park H.-J."/>
            <person name="Ramirez L."/>
            <person name="Alfaro M."/>
            <person name="Sun H."/>
            <person name="Tritt A."/>
            <person name="Yoshinaga Y."/>
            <person name="Zwiers L.-H."/>
            <person name="Turgeon B."/>
            <person name="Goodwin S."/>
            <person name="Spatafora J."/>
            <person name="Crous P."/>
            <person name="Grigoriev I."/>
        </authorList>
    </citation>
    <scope>NUCLEOTIDE SEQUENCE</scope>
    <source>
        <strain evidence="3">CBS 121739</strain>
    </source>
</reference>
<protein>
    <recommendedName>
        <fullName evidence="5">Mid2 domain-containing protein</fullName>
    </recommendedName>
</protein>
<sequence length="301" mass="32160">MATTVAASAIYPAQAVGRAPAITDAPVPSFIPRHLQVRQVMTTNTNDPESRPDFVGWYQTETDQAQYCDADQTWTSSGNYGHCCATTSSSCAPRLLCQSQTLMLDAAGVTWTCPSSLQCGTVTVFDQWPKSNAKSNVVCANENWSAWTMYRHISTTDSSSAPNTIGAGTLSEGQAAPLSQPSGTAFPNDNSDTTTSSDSKAWIAGAVIGPIFGLALIGGIAFLLWRRKRNASSPIESPKTYAQPDVGNIVTHEHHTDYKPEKPYAGYYGQAGYQGMSEADSTPVQQSPVPQELPTDGHGSR</sequence>
<dbReference type="NCBIfam" id="TIGR01167">
    <property type="entry name" value="LPXTG_anchor"/>
    <property type="match status" value="1"/>
</dbReference>
<dbReference type="AlphaFoldDB" id="A0A6A6VX17"/>